<evidence type="ECO:0000313" key="6">
    <source>
        <dbReference type="Proteomes" id="UP000550787"/>
    </source>
</evidence>
<dbReference type="CDD" id="cd00761">
    <property type="entry name" value="Glyco_tranf_GTA_type"/>
    <property type="match status" value="1"/>
</dbReference>
<feature type="domain" description="Glycosyltransferase 2-like" evidence="4">
    <location>
        <begin position="4"/>
        <end position="112"/>
    </location>
</feature>
<keyword evidence="3 5" id="KW-0808">Transferase</keyword>
<dbReference type="GO" id="GO:0016757">
    <property type="term" value="F:glycosyltransferase activity"/>
    <property type="evidence" value="ECO:0007669"/>
    <property type="project" value="UniProtKB-KW"/>
</dbReference>
<dbReference type="EMBL" id="JABEQG010000006">
    <property type="protein sequence ID" value="MBB2155729.1"/>
    <property type="molecule type" value="Genomic_DNA"/>
</dbReference>
<dbReference type="InterPro" id="IPR001173">
    <property type="entry name" value="Glyco_trans_2-like"/>
</dbReference>
<evidence type="ECO:0000259" key="4">
    <source>
        <dbReference type="Pfam" id="PF00535"/>
    </source>
</evidence>
<dbReference type="AlphaFoldDB" id="A0A7W4FDX4"/>
<dbReference type="Pfam" id="PF00535">
    <property type="entry name" value="Glycos_transf_2"/>
    <property type="match status" value="1"/>
</dbReference>
<gene>
    <name evidence="5" type="ORF">HLH33_05305</name>
</gene>
<accession>A0A7W4FDX4</accession>
<dbReference type="PANTHER" id="PTHR43179:SF12">
    <property type="entry name" value="GALACTOFURANOSYLTRANSFERASE GLFT2"/>
    <property type="match status" value="1"/>
</dbReference>
<sequence>MRASVVIRSRNEADRLRLTLASLASQTEAAEVVVVNDGSTDHTAEVIEDARAELDIVSVHHARPAGRSAAANTGGTHATGDILIFLDGDTLAGPDLVADHLAIHRQRPGVVVRGENFHLRCTRPFLDPERGTPRPGEEERVARMSEAERARAIVTRAQVTQRFDEIDRRAQAGVYPGFGPRKLYELEMEALRAEGDCGVLWAAAAGANQSVPRDAFARAGGFHPDISINEHRELALRLCQAGLKMVAGAARSYHLIHRSGWRDPLEDKDWEDIFYQAHPRADVALLPLLWQSLSDTAIIPEDFRILSLPHLAEIAGSYEGLPSREAVREAYMAAREATLSESDIRSNIPWGT</sequence>
<organism evidence="5 6">
    <name type="scientific">Gluconacetobacter diazotrophicus</name>
    <name type="common">Acetobacter diazotrophicus</name>
    <dbReference type="NCBI Taxonomy" id="33996"/>
    <lineage>
        <taxon>Bacteria</taxon>
        <taxon>Pseudomonadati</taxon>
        <taxon>Pseudomonadota</taxon>
        <taxon>Alphaproteobacteria</taxon>
        <taxon>Acetobacterales</taxon>
        <taxon>Acetobacteraceae</taxon>
        <taxon>Gluconacetobacter</taxon>
    </lineage>
</organism>
<dbReference type="PANTHER" id="PTHR43179">
    <property type="entry name" value="RHAMNOSYLTRANSFERASE WBBL"/>
    <property type="match status" value="1"/>
</dbReference>
<dbReference type="Gene3D" id="3.90.550.10">
    <property type="entry name" value="Spore Coat Polysaccharide Biosynthesis Protein SpsA, Chain A"/>
    <property type="match status" value="1"/>
</dbReference>
<proteinExistence type="inferred from homology"/>
<evidence type="ECO:0000313" key="5">
    <source>
        <dbReference type="EMBL" id="MBB2155729.1"/>
    </source>
</evidence>
<keyword evidence="2" id="KW-0328">Glycosyltransferase</keyword>
<evidence type="ECO:0000256" key="3">
    <source>
        <dbReference type="ARBA" id="ARBA00022679"/>
    </source>
</evidence>
<comment type="caution">
    <text evidence="5">The sequence shown here is derived from an EMBL/GenBank/DDBJ whole genome shotgun (WGS) entry which is preliminary data.</text>
</comment>
<evidence type="ECO:0000256" key="1">
    <source>
        <dbReference type="ARBA" id="ARBA00006739"/>
    </source>
</evidence>
<comment type="similarity">
    <text evidence="1">Belongs to the glycosyltransferase 2 family.</text>
</comment>
<dbReference type="InterPro" id="IPR029044">
    <property type="entry name" value="Nucleotide-diphossugar_trans"/>
</dbReference>
<reference evidence="5 6" key="1">
    <citation type="submission" date="2020-04" db="EMBL/GenBank/DDBJ databases">
        <title>Description of novel Gluconacetobacter.</title>
        <authorList>
            <person name="Sombolestani A."/>
        </authorList>
    </citation>
    <scope>NUCLEOTIDE SEQUENCE [LARGE SCALE GENOMIC DNA]</scope>
    <source>
        <strain evidence="5 6">LMG 7603</strain>
    </source>
</reference>
<protein>
    <submittedName>
        <fullName evidence="5">Glycosyltransferase family 2 protein</fullName>
    </submittedName>
</protein>
<dbReference type="Proteomes" id="UP000550787">
    <property type="component" value="Unassembled WGS sequence"/>
</dbReference>
<name>A0A7W4FDX4_GLUDI</name>
<evidence type="ECO:0000256" key="2">
    <source>
        <dbReference type="ARBA" id="ARBA00022676"/>
    </source>
</evidence>
<dbReference type="RefSeq" id="WP_144880055.1">
    <property type="nucleotide sequence ID" value="NZ_JABEQG010000006.1"/>
</dbReference>
<dbReference type="SUPFAM" id="SSF53448">
    <property type="entry name" value="Nucleotide-diphospho-sugar transferases"/>
    <property type="match status" value="1"/>
</dbReference>